<evidence type="ECO:0000256" key="1">
    <source>
        <dbReference type="ARBA" id="ARBA00005953"/>
    </source>
</evidence>
<keyword evidence="2" id="KW-0378">Hydrolase</keyword>
<dbReference type="PANTHER" id="PTHR31793:SF27">
    <property type="entry name" value="NOVEL THIOESTERASE SUPERFAMILY DOMAIN AND SAPOSIN A-TYPE DOMAIN CONTAINING PROTEIN (0610012H03RIK)"/>
    <property type="match status" value="1"/>
</dbReference>
<keyword evidence="4" id="KW-1185">Reference proteome</keyword>
<dbReference type="RefSeq" id="WP_100163847.1">
    <property type="nucleotide sequence ID" value="NZ_PGTB01000104.1"/>
</dbReference>
<name>A0A2M8IXK0_9RHOB</name>
<organism evidence="3 4">
    <name type="scientific">Pseudooceanicola lipolyticus</name>
    <dbReference type="NCBI Taxonomy" id="2029104"/>
    <lineage>
        <taxon>Bacteria</taxon>
        <taxon>Pseudomonadati</taxon>
        <taxon>Pseudomonadota</taxon>
        <taxon>Alphaproteobacteria</taxon>
        <taxon>Rhodobacterales</taxon>
        <taxon>Paracoccaceae</taxon>
        <taxon>Pseudooceanicola</taxon>
    </lineage>
</organism>
<dbReference type="CDD" id="cd00586">
    <property type="entry name" value="4HBT"/>
    <property type="match status" value="1"/>
</dbReference>
<dbReference type="PANTHER" id="PTHR31793">
    <property type="entry name" value="4-HYDROXYBENZOYL-COA THIOESTERASE FAMILY MEMBER"/>
    <property type="match status" value="1"/>
</dbReference>
<dbReference type="InterPro" id="IPR050563">
    <property type="entry name" value="4-hydroxybenzoyl-CoA_TE"/>
</dbReference>
<comment type="similarity">
    <text evidence="1">Belongs to the 4-hydroxybenzoyl-CoA thioesterase family.</text>
</comment>
<evidence type="ECO:0000256" key="2">
    <source>
        <dbReference type="ARBA" id="ARBA00022801"/>
    </source>
</evidence>
<evidence type="ECO:0000313" key="3">
    <source>
        <dbReference type="EMBL" id="PJE35256.1"/>
    </source>
</evidence>
<proteinExistence type="inferred from homology"/>
<sequence>MNLPYLTPLAPDAQIAFGLAAPQPLAQADRVRFSELDLNHHVNNKAYMSWFETLRVRYFDMLCLEHYDGQPHPRIVLRNANVRFIREMLADEDYVVTARVSAFRTTSFTMEQQIWAGDLRATMEGVVVTLTPDGTARLPLPDSLRAEFVTRDGAAAET</sequence>
<evidence type="ECO:0000313" key="4">
    <source>
        <dbReference type="Proteomes" id="UP000231553"/>
    </source>
</evidence>
<protein>
    <submittedName>
        <fullName evidence="3">Thioesterase</fullName>
    </submittedName>
</protein>
<reference evidence="3 4" key="1">
    <citation type="journal article" date="2018" name="Int. J. Syst. Evol. Microbiol.">
        <title>Pseudooceanicola lipolyticus sp. nov., a marine alphaproteobacterium, reclassification of Oceanicola flagellatus as Pseudooceanicola flagellatus comb. nov. and emended description of the genus Pseudooceanicola.</title>
        <authorList>
            <person name="Huang M.-M."/>
            <person name="Guo L.-L."/>
            <person name="Wu Y.-H."/>
            <person name="Lai Q.-L."/>
            <person name="Shao Z.-Z."/>
            <person name="Wang C.-S."/>
            <person name="Wu M."/>
            <person name="Xu X.-W."/>
        </authorList>
    </citation>
    <scope>NUCLEOTIDE SEQUENCE [LARGE SCALE GENOMIC DNA]</scope>
    <source>
        <strain evidence="3 4">157</strain>
    </source>
</reference>
<dbReference type="SUPFAM" id="SSF54637">
    <property type="entry name" value="Thioesterase/thiol ester dehydrase-isomerase"/>
    <property type="match status" value="1"/>
</dbReference>
<dbReference type="OrthoDB" id="9801517at2"/>
<dbReference type="Pfam" id="PF13279">
    <property type="entry name" value="4HBT_2"/>
    <property type="match status" value="1"/>
</dbReference>
<dbReference type="InterPro" id="IPR029069">
    <property type="entry name" value="HotDog_dom_sf"/>
</dbReference>
<dbReference type="GO" id="GO:0047617">
    <property type="term" value="F:fatty acyl-CoA hydrolase activity"/>
    <property type="evidence" value="ECO:0007669"/>
    <property type="project" value="TreeGrafter"/>
</dbReference>
<dbReference type="Proteomes" id="UP000231553">
    <property type="component" value="Unassembled WGS sequence"/>
</dbReference>
<dbReference type="EMBL" id="PGTB01000104">
    <property type="protein sequence ID" value="PJE35256.1"/>
    <property type="molecule type" value="Genomic_DNA"/>
</dbReference>
<dbReference type="AlphaFoldDB" id="A0A2M8IXK0"/>
<comment type="caution">
    <text evidence="3">The sequence shown here is derived from an EMBL/GenBank/DDBJ whole genome shotgun (WGS) entry which is preliminary data.</text>
</comment>
<dbReference type="Gene3D" id="3.10.129.10">
    <property type="entry name" value="Hotdog Thioesterase"/>
    <property type="match status" value="1"/>
</dbReference>
<accession>A0A2M8IXK0</accession>
<gene>
    <name evidence="3" type="ORF">CVM52_18115</name>
</gene>